<dbReference type="HOGENOM" id="CLU_134052_2_0_1"/>
<dbReference type="AlphaFoldDB" id="A0A0C2SWX9"/>
<sequence length="96" mass="11166">MAPAADLDALYAQLRRRMIETGELDRIMFVLSSRLNEAGWIDELKDHSKENARNMESLVFQPLFDDTLAHAHKSITSQTEKEIKSVIRQYLELQFE</sequence>
<name>A0A0C2SWX9_AMAMK</name>
<evidence type="ECO:0008006" key="3">
    <source>
        <dbReference type="Google" id="ProtNLM"/>
    </source>
</evidence>
<dbReference type="GO" id="GO:0000124">
    <property type="term" value="C:SAGA complex"/>
    <property type="evidence" value="ECO:0007669"/>
    <property type="project" value="InterPro"/>
</dbReference>
<dbReference type="FunCoup" id="A0A0C2SWX9">
    <property type="interactions" value="21"/>
</dbReference>
<dbReference type="Pfam" id="PF10163">
    <property type="entry name" value="EnY2"/>
    <property type="match status" value="1"/>
</dbReference>
<evidence type="ECO:0000313" key="1">
    <source>
        <dbReference type="EMBL" id="KIL58619.1"/>
    </source>
</evidence>
<proteinExistence type="predicted"/>
<dbReference type="InterPro" id="IPR038212">
    <property type="entry name" value="TF_EnY2_sf"/>
</dbReference>
<dbReference type="PANTHER" id="PTHR12514">
    <property type="entry name" value="ENHANCER OF YELLOW 2 TRANSCRIPTION FACTOR"/>
    <property type="match status" value="1"/>
</dbReference>
<dbReference type="Gene3D" id="1.10.246.140">
    <property type="match status" value="1"/>
</dbReference>
<dbReference type="GO" id="GO:0006406">
    <property type="term" value="P:mRNA export from nucleus"/>
    <property type="evidence" value="ECO:0007669"/>
    <property type="project" value="InterPro"/>
</dbReference>
<dbReference type="InParanoid" id="A0A0C2SWX9"/>
<dbReference type="STRING" id="946122.A0A0C2SWX9"/>
<dbReference type="GO" id="GO:0003713">
    <property type="term" value="F:transcription coactivator activity"/>
    <property type="evidence" value="ECO:0007669"/>
    <property type="project" value="InterPro"/>
</dbReference>
<protein>
    <recommendedName>
        <fullName evidence="3">Transcription and mRNA export factor SUS1</fullName>
    </recommendedName>
</protein>
<evidence type="ECO:0000313" key="2">
    <source>
        <dbReference type="Proteomes" id="UP000054549"/>
    </source>
</evidence>
<dbReference type="EMBL" id="KN818333">
    <property type="protein sequence ID" value="KIL58619.1"/>
    <property type="molecule type" value="Genomic_DNA"/>
</dbReference>
<gene>
    <name evidence="1" type="ORF">M378DRAFT_170359</name>
</gene>
<dbReference type="OrthoDB" id="6221744at2759"/>
<accession>A0A0C2SWX9</accession>
<dbReference type="GO" id="GO:0005643">
    <property type="term" value="C:nuclear pore"/>
    <property type="evidence" value="ECO:0007669"/>
    <property type="project" value="InterPro"/>
</dbReference>
<organism evidence="1 2">
    <name type="scientific">Amanita muscaria (strain Koide BX008)</name>
    <dbReference type="NCBI Taxonomy" id="946122"/>
    <lineage>
        <taxon>Eukaryota</taxon>
        <taxon>Fungi</taxon>
        <taxon>Dikarya</taxon>
        <taxon>Basidiomycota</taxon>
        <taxon>Agaricomycotina</taxon>
        <taxon>Agaricomycetes</taxon>
        <taxon>Agaricomycetidae</taxon>
        <taxon>Agaricales</taxon>
        <taxon>Pluteineae</taxon>
        <taxon>Amanitaceae</taxon>
        <taxon>Amanita</taxon>
    </lineage>
</organism>
<reference evidence="1 2" key="1">
    <citation type="submission" date="2014-04" db="EMBL/GenBank/DDBJ databases">
        <title>Evolutionary Origins and Diversification of the Mycorrhizal Mutualists.</title>
        <authorList>
            <consortium name="DOE Joint Genome Institute"/>
            <consortium name="Mycorrhizal Genomics Consortium"/>
            <person name="Kohler A."/>
            <person name="Kuo A."/>
            <person name="Nagy L.G."/>
            <person name="Floudas D."/>
            <person name="Copeland A."/>
            <person name="Barry K.W."/>
            <person name="Cichocki N."/>
            <person name="Veneault-Fourrey C."/>
            <person name="LaButti K."/>
            <person name="Lindquist E.A."/>
            <person name="Lipzen A."/>
            <person name="Lundell T."/>
            <person name="Morin E."/>
            <person name="Murat C."/>
            <person name="Riley R."/>
            <person name="Ohm R."/>
            <person name="Sun H."/>
            <person name="Tunlid A."/>
            <person name="Henrissat B."/>
            <person name="Grigoriev I.V."/>
            <person name="Hibbett D.S."/>
            <person name="Martin F."/>
        </authorList>
    </citation>
    <scope>NUCLEOTIDE SEQUENCE [LARGE SCALE GENOMIC DNA]</scope>
    <source>
        <strain evidence="1 2">Koide BX008</strain>
    </source>
</reference>
<dbReference type="InterPro" id="IPR018783">
    <property type="entry name" value="TF_ENY2"/>
</dbReference>
<keyword evidence="2" id="KW-1185">Reference proteome</keyword>
<dbReference type="Proteomes" id="UP000054549">
    <property type="component" value="Unassembled WGS sequence"/>
</dbReference>